<dbReference type="KEGG" id="gfe:Gferi_05660"/>
<dbReference type="Proteomes" id="UP000095743">
    <property type="component" value="Chromosome"/>
</dbReference>
<proteinExistence type="predicted"/>
<name>A0A1D8GDV0_9FIRM</name>
<evidence type="ECO:0000313" key="1">
    <source>
        <dbReference type="EMBL" id="AOT69088.1"/>
    </source>
</evidence>
<reference evidence="1 2" key="1">
    <citation type="submission" date="2016-09" db="EMBL/GenBank/DDBJ databases">
        <title>Genomic analysis reveals versatility of anaerobic energy metabolism of Geosporobacter ferrireducens IRF9 of phylum Firmicutes.</title>
        <authorList>
            <person name="Kim S.-J."/>
        </authorList>
    </citation>
    <scope>NUCLEOTIDE SEQUENCE [LARGE SCALE GENOMIC DNA]</scope>
    <source>
        <strain evidence="1 2">IRF9</strain>
    </source>
</reference>
<dbReference type="EMBL" id="CP017269">
    <property type="protein sequence ID" value="AOT69088.1"/>
    <property type="molecule type" value="Genomic_DNA"/>
</dbReference>
<dbReference type="STRING" id="1424294.Gferi_05660"/>
<organism evidence="1 2">
    <name type="scientific">Geosporobacter ferrireducens</name>
    <dbReference type="NCBI Taxonomy" id="1424294"/>
    <lineage>
        <taxon>Bacteria</taxon>
        <taxon>Bacillati</taxon>
        <taxon>Bacillota</taxon>
        <taxon>Clostridia</taxon>
        <taxon>Peptostreptococcales</taxon>
        <taxon>Thermotaleaceae</taxon>
        <taxon>Geosporobacter</taxon>
    </lineage>
</organism>
<evidence type="ECO:0000313" key="2">
    <source>
        <dbReference type="Proteomes" id="UP000095743"/>
    </source>
</evidence>
<dbReference type="RefSeq" id="WP_069974654.1">
    <property type="nucleotide sequence ID" value="NZ_CP017269.1"/>
</dbReference>
<dbReference type="OrthoDB" id="1683266at2"/>
<dbReference type="AlphaFoldDB" id="A0A1D8GDV0"/>
<accession>A0A1D8GDV0</accession>
<keyword evidence="2" id="KW-1185">Reference proteome</keyword>
<protein>
    <submittedName>
        <fullName evidence="1">Uncharacterized protein</fullName>
    </submittedName>
</protein>
<gene>
    <name evidence="1" type="ORF">Gferi_05660</name>
</gene>
<sequence>MYCPNCTNGKLILKDEVTYVYQYDIQDNGEVKWKDAEGYTSYLFFDREQKDFKQYVQCSKCETIYLHIVESREDMDMIILKKAIHSRGPVSNDFFI</sequence>